<reference evidence="17 18" key="1">
    <citation type="submission" date="2022-06" db="EMBL/GenBank/DDBJ databases">
        <title>A taxonomic note on the genus Prevotella: Description of four novel genera and emended description of the genera Hallella and Xylanibacter.</title>
        <authorList>
            <person name="Hitch T.C.A."/>
        </authorList>
    </citation>
    <scope>NUCLEOTIDE SEQUENCE [LARGE SCALE GENOMIC DNA]</scope>
    <source>
        <strain evidence="17 18">DSM 100619</strain>
    </source>
</reference>
<evidence type="ECO:0000256" key="3">
    <source>
        <dbReference type="ARBA" id="ARBA00022679"/>
    </source>
</evidence>
<feature type="transmembrane region" description="Helical" evidence="16">
    <location>
        <begin position="55"/>
        <end position="75"/>
    </location>
</feature>
<dbReference type="RefSeq" id="WP_252759869.1">
    <property type="nucleotide sequence ID" value="NZ_JAMXLY010000003.1"/>
</dbReference>
<keyword evidence="6" id="KW-0573">Peptidoglycan synthesis</keyword>
<organism evidence="17 18">
    <name type="scientific">Segatella cerevisiae</name>
    <dbReference type="NCBI Taxonomy" id="2053716"/>
    <lineage>
        <taxon>Bacteria</taxon>
        <taxon>Pseudomonadati</taxon>
        <taxon>Bacteroidota</taxon>
        <taxon>Bacteroidia</taxon>
        <taxon>Bacteroidales</taxon>
        <taxon>Prevotellaceae</taxon>
        <taxon>Segatella</taxon>
    </lineage>
</organism>
<feature type="transmembrane region" description="Helical" evidence="16">
    <location>
        <begin position="21"/>
        <end position="40"/>
    </location>
</feature>
<sequence>MTTNTKNIRKDINNIFKGDKVIWMVFFFICLISITEVYSASSSLSYKGGNYWSPVLKHVGTLIIGLFFMVVTLNIPCKYFKIFTPFLLIISFLTLIWVLFTGQSTNGAQRWMNFIGIEFQPSEVAKGTMVLAVAQILSAMQTDKGADRRALRYILIVSLFIILPIMMENLSTAVLLSATIFCMMFIGRIPGYQLGKLIGVVMLVFFILFSSIMILGNDKTPPKNKTLTEAVSKKQEKPGFFGKVFHRADTWKSRINGFFNSKEVPPEKVDLDKDGQKAHANIAIASSNVIGKGPGNSVERDFLSQAFSDFIFAIIIEEMGIEGAVFVVLLYLILLFRTAKIANRCEHNFPAFLAMGLALLLVIQAIFNMLVAVGLAPVTGQPLPLISKGGTSTVINCVYVGVILSVSRFAKKKKETLEEGNLNLQKGMNTNLSASHV</sequence>
<evidence type="ECO:0000256" key="5">
    <source>
        <dbReference type="ARBA" id="ARBA00022960"/>
    </source>
</evidence>
<dbReference type="PANTHER" id="PTHR30474:SF2">
    <property type="entry name" value="PEPTIDOGLYCAN GLYCOSYLTRANSFERASE FTSW-RELATED"/>
    <property type="match status" value="1"/>
</dbReference>
<dbReference type="Pfam" id="PF01098">
    <property type="entry name" value="FTSW_RODA_SPOVE"/>
    <property type="match status" value="1"/>
</dbReference>
<keyword evidence="18" id="KW-1185">Reference proteome</keyword>
<name>A0ABT1BUP5_9BACT</name>
<evidence type="ECO:0000256" key="6">
    <source>
        <dbReference type="ARBA" id="ARBA00022984"/>
    </source>
</evidence>
<comment type="subcellular location">
    <subcellularLocation>
        <location evidence="1">Membrane</location>
        <topology evidence="1">Multi-pass membrane protein</topology>
    </subcellularLocation>
</comment>
<dbReference type="EC" id="2.4.99.28" evidence="14"/>
<evidence type="ECO:0000256" key="4">
    <source>
        <dbReference type="ARBA" id="ARBA00022692"/>
    </source>
</evidence>
<evidence type="ECO:0000313" key="17">
    <source>
        <dbReference type="EMBL" id="MCO6024505.1"/>
    </source>
</evidence>
<dbReference type="EMBL" id="JAMXLY010000003">
    <property type="protein sequence ID" value="MCO6024505.1"/>
    <property type="molecule type" value="Genomic_DNA"/>
</dbReference>
<evidence type="ECO:0000256" key="8">
    <source>
        <dbReference type="ARBA" id="ARBA00023136"/>
    </source>
</evidence>
<evidence type="ECO:0000256" key="14">
    <source>
        <dbReference type="ARBA" id="ARBA00044770"/>
    </source>
</evidence>
<keyword evidence="5" id="KW-0133">Cell shape</keyword>
<feature type="transmembrane region" description="Helical" evidence="16">
    <location>
        <begin position="150"/>
        <end position="167"/>
    </location>
</feature>
<evidence type="ECO:0000256" key="1">
    <source>
        <dbReference type="ARBA" id="ARBA00004141"/>
    </source>
</evidence>
<comment type="catalytic activity">
    <reaction evidence="15">
        <text>[GlcNAc-(1-&gt;4)-Mur2Ac(oyl-L-Ala-gamma-D-Glu-L-Lys-D-Ala-D-Ala)](n)-di-trans,octa-cis-undecaprenyl diphosphate + beta-D-GlcNAc-(1-&gt;4)-Mur2Ac(oyl-L-Ala-gamma-D-Glu-L-Lys-D-Ala-D-Ala)-di-trans,octa-cis-undecaprenyl diphosphate = [GlcNAc-(1-&gt;4)-Mur2Ac(oyl-L-Ala-gamma-D-Glu-L-Lys-D-Ala-D-Ala)](n+1)-di-trans,octa-cis-undecaprenyl diphosphate + di-trans,octa-cis-undecaprenyl diphosphate + H(+)</text>
        <dbReference type="Rhea" id="RHEA:23708"/>
        <dbReference type="Rhea" id="RHEA-COMP:9602"/>
        <dbReference type="Rhea" id="RHEA-COMP:9603"/>
        <dbReference type="ChEBI" id="CHEBI:15378"/>
        <dbReference type="ChEBI" id="CHEBI:58405"/>
        <dbReference type="ChEBI" id="CHEBI:60033"/>
        <dbReference type="ChEBI" id="CHEBI:78435"/>
        <dbReference type="EC" id="2.4.99.28"/>
    </reaction>
</comment>
<comment type="similarity">
    <text evidence="11">Belongs to the SEDS family. FtsW subfamily.</text>
</comment>
<feature type="transmembrane region" description="Helical" evidence="16">
    <location>
        <begin position="348"/>
        <end position="373"/>
    </location>
</feature>
<keyword evidence="3" id="KW-0808">Transferase</keyword>
<evidence type="ECO:0000256" key="13">
    <source>
        <dbReference type="ARBA" id="ARBA00041418"/>
    </source>
</evidence>
<feature type="transmembrane region" description="Helical" evidence="16">
    <location>
        <begin position="197"/>
        <end position="216"/>
    </location>
</feature>
<evidence type="ECO:0000256" key="11">
    <source>
        <dbReference type="ARBA" id="ARBA00038053"/>
    </source>
</evidence>
<dbReference type="InterPro" id="IPR001182">
    <property type="entry name" value="FtsW/RodA"/>
</dbReference>
<evidence type="ECO:0000256" key="9">
    <source>
        <dbReference type="ARBA" id="ARBA00032370"/>
    </source>
</evidence>
<keyword evidence="7 16" id="KW-1133">Transmembrane helix</keyword>
<dbReference type="PANTHER" id="PTHR30474">
    <property type="entry name" value="CELL CYCLE PROTEIN"/>
    <property type="match status" value="1"/>
</dbReference>
<dbReference type="Proteomes" id="UP001204015">
    <property type="component" value="Unassembled WGS sequence"/>
</dbReference>
<accession>A0ABT1BUP5</accession>
<feature type="transmembrane region" description="Helical" evidence="16">
    <location>
        <begin position="310"/>
        <end position="336"/>
    </location>
</feature>
<keyword evidence="2" id="KW-0328">Glycosyltransferase</keyword>
<gene>
    <name evidence="17" type="ORF">NG821_01370</name>
</gene>
<comment type="caution">
    <text evidence="17">The sequence shown here is derived from an EMBL/GenBank/DDBJ whole genome shotgun (WGS) entry which is preliminary data.</text>
</comment>
<keyword evidence="4 16" id="KW-0812">Transmembrane</keyword>
<keyword evidence="8 16" id="KW-0472">Membrane</keyword>
<proteinExistence type="inferred from homology"/>
<evidence type="ECO:0000256" key="10">
    <source>
        <dbReference type="ARBA" id="ARBA00033270"/>
    </source>
</evidence>
<feature type="transmembrane region" description="Helical" evidence="16">
    <location>
        <begin position="385"/>
        <end position="406"/>
    </location>
</feature>
<evidence type="ECO:0000256" key="12">
    <source>
        <dbReference type="ARBA" id="ARBA00041185"/>
    </source>
</evidence>
<evidence type="ECO:0000313" key="18">
    <source>
        <dbReference type="Proteomes" id="UP001204015"/>
    </source>
</evidence>
<evidence type="ECO:0000256" key="2">
    <source>
        <dbReference type="ARBA" id="ARBA00022676"/>
    </source>
</evidence>
<evidence type="ECO:0000256" key="7">
    <source>
        <dbReference type="ARBA" id="ARBA00022989"/>
    </source>
</evidence>
<evidence type="ECO:0000256" key="15">
    <source>
        <dbReference type="ARBA" id="ARBA00049902"/>
    </source>
</evidence>
<evidence type="ECO:0000256" key="16">
    <source>
        <dbReference type="SAM" id="Phobius"/>
    </source>
</evidence>
<feature type="transmembrane region" description="Helical" evidence="16">
    <location>
        <begin position="82"/>
        <end position="100"/>
    </location>
</feature>
<protein>
    <recommendedName>
        <fullName evidence="12">Probable peptidoglycan glycosyltransferase FtsW</fullName>
        <ecNumber evidence="14">2.4.99.28</ecNumber>
    </recommendedName>
    <alternativeName>
        <fullName evidence="13">Cell division protein FtsW</fullName>
    </alternativeName>
    <alternativeName>
        <fullName evidence="10">Cell wall polymerase</fullName>
    </alternativeName>
    <alternativeName>
        <fullName evidence="9">Peptidoglycan polymerase</fullName>
    </alternativeName>
</protein>